<feature type="compositionally biased region" description="Low complexity" evidence="1">
    <location>
        <begin position="327"/>
        <end position="338"/>
    </location>
</feature>
<gene>
    <name evidence="2" type="ORF">EMPG_12347</name>
</gene>
<evidence type="ECO:0000313" key="2">
    <source>
        <dbReference type="EMBL" id="KLJ12631.1"/>
    </source>
</evidence>
<dbReference type="EMBL" id="LDEV01000776">
    <property type="protein sequence ID" value="KLJ12631.1"/>
    <property type="molecule type" value="Genomic_DNA"/>
</dbReference>
<keyword evidence="3" id="KW-1185">Reference proteome</keyword>
<feature type="region of interest" description="Disordered" evidence="1">
    <location>
        <begin position="306"/>
        <end position="340"/>
    </location>
</feature>
<organism evidence="2 3">
    <name type="scientific">Blastomyces silverae</name>
    <dbReference type="NCBI Taxonomy" id="2060906"/>
    <lineage>
        <taxon>Eukaryota</taxon>
        <taxon>Fungi</taxon>
        <taxon>Dikarya</taxon>
        <taxon>Ascomycota</taxon>
        <taxon>Pezizomycotina</taxon>
        <taxon>Eurotiomycetes</taxon>
        <taxon>Eurotiomycetidae</taxon>
        <taxon>Onygenales</taxon>
        <taxon>Ajellomycetaceae</taxon>
        <taxon>Blastomyces</taxon>
    </lineage>
</organism>
<dbReference type="AlphaFoldDB" id="A0A0H1BUA5"/>
<evidence type="ECO:0000313" key="3">
    <source>
        <dbReference type="Proteomes" id="UP000053573"/>
    </source>
</evidence>
<evidence type="ECO:0000256" key="1">
    <source>
        <dbReference type="SAM" id="MobiDB-lite"/>
    </source>
</evidence>
<accession>A0A0H1BUA5</accession>
<dbReference type="OrthoDB" id="5329403at2759"/>
<feature type="compositionally biased region" description="Basic residues" evidence="1">
    <location>
        <begin position="30"/>
        <end position="51"/>
    </location>
</feature>
<sequence>MVPVHCNRLLTEAVTGDQNQPLSDTEKPVRKSAARRKQTKSSKNRNKRRAKKEAAEYRESMGELAASAATALIDHNRISRQGNHYEPFIVDSTHPQSASQWQVEQGSFNSQCTGDTDPMSQVSGFEAYHPGHPYHSHSTTSHSSQNISMPPGGIFMGAPARSIPRATRPDPYAIQSHGIYFGGCSDSSSSLPSSETYSGYKGSQLQTPPYPPSYRGPQYCHPPVWQDPTQPMHPPGTCFENSDALSRPCMRYFPVPNYPYHPPIPQYRPAAECAPFVPAIPFNEGNGAQASESAICRNRLQESCSRAERSSNGGSQNVLNPPDFDQGRQQGPQPCRGPILRRDVYMPRHDSDEELEPVAVHILETFRSGQYADFRLILKSSAEHCPPVSFPIHSLIASRSPHLRELMKAMDAATHPREIHLGAAASFSHPSALGMALQHFYGAPLLAEEQLNNDLAQAVENNSGKDQGQNCGNGSRVRELGKMRFALCYVASAAFLAENRILRRAIRLATNAICWHNLEVIFHFGISVSNFMITPASSILGIGWETASSDKFRHKATSMPNSSEQDGESGFVNVDDPRKCSCTLNWELKEVWGPQLLNEAIDFLIKNFPQNFQLDTDVNSRELPDRLSGQVPSRFSIREISSTVTFGSFAAANNCTFSREESTLSAIFLAVPFKILRKLFNAMKVSGILTPGLVEDIIFERERRRIRAARTFKNRRNNASELTVSETDPIGWREEIMPVTGVQDGSPSIIKTWVGLVVPEVIEIKPKKEASRGVH</sequence>
<proteinExistence type="predicted"/>
<protein>
    <submittedName>
        <fullName evidence="2">Uncharacterized protein</fullName>
    </submittedName>
</protein>
<feature type="compositionally biased region" description="Polar residues" evidence="1">
    <location>
        <begin position="310"/>
        <end position="319"/>
    </location>
</feature>
<dbReference type="Proteomes" id="UP000053573">
    <property type="component" value="Unassembled WGS sequence"/>
</dbReference>
<feature type="region of interest" description="Disordered" evidence="1">
    <location>
        <begin position="15"/>
        <end position="58"/>
    </location>
</feature>
<name>A0A0H1BUA5_9EURO</name>
<reference evidence="3" key="1">
    <citation type="journal article" date="2015" name="PLoS Genet.">
        <title>The dynamic genome and transcriptome of the human fungal pathogen Blastomyces and close relative Emmonsia.</title>
        <authorList>
            <person name="Munoz J.F."/>
            <person name="Gauthier G.M."/>
            <person name="Desjardins C.A."/>
            <person name="Gallo J.E."/>
            <person name="Holder J."/>
            <person name="Sullivan T.D."/>
            <person name="Marty A.J."/>
            <person name="Carmen J.C."/>
            <person name="Chen Z."/>
            <person name="Ding L."/>
            <person name="Gujja S."/>
            <person name="Magrini V."/>
            <person name="Misas E."/>
            <person name="Mitreva M."/>
            <person name="Priest M."/>
            <person name="Saif S."/>
            <person name="Whiston E.A."/>
            <person name="Young S."/>
            <person name="Zeng Q."/>
            <person name="Goldman W.E."/>
            <person name="Mardis E.R."/>
            <person name="Taylor J.W."/>
            <person name="McEwen J.G."/>
            <person name="Clay O.K."/>
            <person name="Klein B.S."/>
            <person name="Cuomo C.A."/>
        </authorList>
    </citation>
    <scope>NUCLEOTIDE SEQUENCE [LARGE SCALE GENOMIC DNA]</scope>
    <source>
        <strain evidence="3">UAMH 139</strain>
    </source>
</reference>
<comment type="caution">
    <text evidence="2">The sequence shown here is derived from an EMBL/GenBank/DDBJ whole genome shotgun (WGS) entry which is preliminary data.</text>
</comment>